<gene>
    <name evidence="1" type="ORF">M422DRAFT_261795</name>
</gene>
<proteinExistence type="predicted"/>
<evidence type="ECO:0000313" key="1">
    <source>
        <dbReference type="EMBL" id="KIJ35844.1"/>
    </source>
</evidence>
<accession>A0A0C9ULU7</accession>
<dbReference type="HOGENOM" id="CLU_006824_2_0_1"/>
<dbReference type="Proteomes" id="UP000054279">
    <property type="component" value="Unassembled WGS sequence"/>
</dbReference>
<name>A0A0C9ULU7_SPHS4</name>
<dbReference type="OrthoDB" id="3052721at2759"/>
<dbReference type="AlphaFoldDB" id="A0A0C9ULU7"/>
<dbReference type="EMBL" id="KN837184">
    <property type="protein sequence ID" value="KIJ35844.1"/>
    <property type="molecule type" value="Genomic_DNA"/>
</dbReference>
<evidence type="ECO:0000313" key="2">
    <source>
        <dbReference type="Proteomes" id="UP000054279"/>
    </source>
</evidence>
<protein>
    <submittedName>
        <fullName evidence="1">Unplaced genomic scaffold SPHSTscaffold_109, whole genome shotgun sequence</fullName>
    </submittedName>
</protein>
<reference evidence="1 2" key="1">
    <citation type="submission" date="2014-06" db="EMBL/GenBank/DDBJ databases">
        <title>Evolutionary Origins and Diversification of the Mycorrhizal Mutualists.</title>
        <authorList>
            <consortium name="DOE Joint Genome Institute"/>
            <consortium name="Mycorrhizal Genomics Consortium"/>
            <person name="Kohler A."/>
            <person name="Kuo A."/>
            <person name="Nagy L.G."/>
            <person name="Floudas D."/>
            <person name="Copeland A."/>
            <person name="Barry K.W."/>
            <person name="Cichocki N."/>
            <person name="Veneault-Fourrey C."/>
            <person name="LaButti K."/>
            <person name="Lindquist E.A."/>
            <person name="Lipzen A."/>
            <person name="Lundell T."/>
            <person name="Morin E."/>
            <person name="Murat C."/>
            <person name="Riley R."/>
            <person name="Ohm R."/>
            <person name="Sun H."/>
            <person name="Tunlid A."/>
            <person name="Henrissat B."/>
            <person name="Grigoriev I.V."/>
            <person name="Hibbett D.S."/>
            <person name="Martin F."/>
        </authorList>
    </citation>
    <scope>NUCLEOTIDE SEQUENCE [LARGE SCALE GENOMIC DNA]</scope>
    <source>
        <strain evidence="1 2">SS14</strain>
    </source>
</reference>
<keyword evidence="2" id="KW-1185">Reference proteome</keyword>
<organism evidence="1 2">
    <name type="scientific">Sphaerobolus stellatus (strain SS14)</name>
    <dbReference type="NCBI Taxonomy" id="990650"/>
    <lineage>
        <taxon>Eukaryota</taxon>
        <taxon>Fungi</taxon>
        <taxon>Dikarya</taxon>
        <taxon>Basidiomycota</taxon>
        <taxon>Agaricomycotina</taxon>
        <taxon>Agaricomycetes</taxon>
        <taxon>Phallomycetidae</taxon>
        <taxon>Geastrales</taxon>
        <taxon>Sphaerobolaceae</taxon>
        <taxon>Sphaerobolus</taxon>
    </lineage>
</organism>
<sequence length="427" mass="47886">MEKSSDREFRGEQKIISKGPDEMIRIVLLTFKRAVDKAGGRAKWEALSEQANIQLEQETYKEICAELGETVFQQLPEFEREIASFFAWAGCCMHKELNTVKGGNAEMVKHWEANSLEGPIQLPNRDTAAALTEGAEPAKLVQGGAVNMTSLAGALFNNKDDKKGEQDSIKCTFEEMFRFPVNFPDTSNTRYQSHCEAAAELIVHLPFYKSRLLNHMEKNVQMALDDIPTLQELCVLALFSQIISRPYMRVVHGEGHQNRNILDMGPLHDKVAAHMKKIISDPMLILSPAATFETASMDNLPWDRAEVLYSVWRLAPTMPNLKGLAVAFFIGALETWEGFTAEFLLGGLIACTSLRLRALVWMPTINDVNEGALGSHCVIKWSFPKASELVQISDLRSILVLNPKLMSNRERPNHNAWDYQGHPKASV</sequence>